<evidence type="ECO:0000256" key="2">
    <source>
        <dbReference type="ARBA" id="ARBA00007456"/>
    </source>
</evidence>
<protein>
    <recommendedName>
        <fullName evidence="6">Cupin type-1 domain-containing protein</fullName>
    </recommendedName>
</protein>
<keyword evidence="5" id="KW-0464">Manganese</keyword>
<keyword evidence="4" id="KW-0479">Metal-binding</keyword>
<dbReference type="OrthoDB" id="1921208at2759"/>
<evidence type="ECO:0000313" key="8">
    <source>
        <dbReference type="Proteomes" id="UP000799291"/>
    </source>
</evidence>
<dbReference type="InterPro" id="IPR006045">
    <property type="entry name" value="Cupin_1"/>
</dbReference>
<dbReference type="InterPro" id="IPR011051">
    <property type="entry name" value="RmlC_Cupin_sf"/>
</dbReference>
<dbReference type="SMART" id="SM00835">
    <property type="entry name" value="Cupin_1"/>
    <property type="match status" value="1"/>
</dbReference>
<evidence type="ECO:0000313" key="7">
    <source>
        <dbReference type="EMBL" id="KAF2682096.1"/>
    </source>
</evidence>
<dbReference type="GO" id="GO:0005576">
    <property type="term" value="C:extracellular region"/>
    <property type="evidence" value="ECO:0007669"/>
    <property type="project" value="UniProtKB-SubCell"/>
</dbReference>
<evidence type="ECO:0000256" key="3">
    <source>
        <dbReference type="ARBA" id="ARBA00022525"/>
    </source>
</evidence>
<dbReference type="Pfam" id="PF00190">
    <property type="entry name" value="Cupin_1"/>
    <property type="match status" value="1"/>
</dbReference>
<dbReference type="InterPro" id="IPR014710">
    <property type="entry name" value="RmlC-like_jellyroll"/>
</dbReference>
<name>A0A6G1IV20_9PLEO</name>
<sequence>MADAPTDNTELIAKLKTDATAIKRFQRLLTDGGQLLSGTKLTERIIFDFNKEVSSIPGGKGGTTRISNIESFPILIGSGISMTRASLGPCGVVIPHVHPRATEYFLLVDGEVDFGYMLELGLLGPAVPNPVIEGKLNANQGTVFPQGSIHFQINNSPDCKPANIMVTLGSEDPGTTPIVQMPSGGNATATDPDDVRAILPPQLASVVTTCLARCYPDKA</sequence>
<feature type="domain" description="Cupin type-1" evidence="6">
    <location>
        <begin position="47"/>
        <end position="196"/>
    </location>
</feature>
<dbReference type="GO" id="GO:0030145">
    <property type="term" value="F:manganese ion binding"/>
    <property type="evidence" value="ECO:0007669"/>
    <property type="project" value="InterPro"/>
</dbReference>
<comment type="subcellular location">
    <subcellularLocation>
        <location evidence="1">Secreted</location>
    </subcellularLocation>
</comment>
<evidence type="ECO:0000256" key="5">
    <source>
        <dbReference type="ARBA" id="ARBA00023211"/>
    </source>
</evidence>
<reference evidence="7" key="1">
    <citation type="journal article" date="2020" name="Stud. Mycol.">
        <title>101 Dothideomycetes genomes: a test case for predicting lifestyles and emergence of pathogens.</title>
        <authorList>
            <person name="Haridas S."/>
            <person name="Albert R."/>
            <person name="Binder M."/>
            <person name="Bloem J."/>
            <person name="Labutti K."/>
            <person name="Salamov A."/>
            <person name="Andreopoulos B."/>
            <person name="Baker S."/>
            <person name="Barry K."/>
            <person name="Bills G."/>
            <person name="Bluhm B."/>
            <person name="Cannon C."/>
            <person name="Castanera R."/>
            <person name="Culley D."/>
            <person name="Daum C."/>
            <person name="Ezra D."/>
            <person name="Gonzalez J."/>
            <person name="Henrissat B."/>
            <person name="Kuo A."/>
            <person name="Liang C."/>
            <person name="Lipzen A."/>
            <person name="Lutzoni F."/>
            <person name="Magnuson J."/>
            <person name="Mondo S."/>
            <person name="Nolan M."/>
            <person name="Ohm R."/>
            <person name="Pangilinan J."/>
            <person name="Park H.-J."/>
            <person name="Ramirez L."/>
            <person name="Alfaro M."/>
            <person name="Sun H."/>
            <person name="Tritt A."/>
            <person name="Yoshinaga Y."/>
            <person name="Zwiers L.-H."/>
            <person name="Turgeon B."/>
            <person name="Goodwin S."/>
            <person name="Spatafora J."/>
            <person name="Crous P."/>
            <person name="Grigoriev I."/>
        </authorList>
    </citation>
    <scope>NUCLEOTIDE SEQUENCE</scope>
    <source>
        <strain evidence="7">CBS 122367</strain>
    </source>
</reference>
<accession>A0A6G1IV20</accession>
<dbReference type="InterPro" id="IPR001929">
    <property type="entry name" value="Germin"/>
</dbReference>
<dbReference type="EMBL" id="MU005588">
    <property type="protein sequence ID" value="KAF2682096.1"/>
    <property type="molecule type" value="Genomic_DNA"/>
</dbReference>
<dbReference type="CDD" id="cd02241">
    <property type="entry name" value="cupin_OxOx"/>
    <property type="match status" value="1"/>
</dbReference>
<gene>
    <name evidence="7" type="ORF">K458DRAFT_391131</name>
</gene>
<comment type="similarity">
    <text evidence="2">Belongs to the germin family.</text>
</comment>
<keyword evidence="3" id="KW-0964">Secreted</keyword>
<organism evidence="7 8">
    <name type="scientific">Lentithecium fluviatile CBS 122367</name>
    <dbReference type="NCBI Taxonomy" id="1168545"/>
    <lineage>
        <taxon>Eukaryota</taxon>
        <taxon>Fungi</taxon>
        <taxon>Dikarya</taxon>
        <taxon>Ascomycota</taxon>
        <taxon>Pezizomycotina</taxon>
        <taxon>Dothideomycetes</taxon>
        <taxon>Pleosporomycetidae</taxon>
        <taxon>Pleosporales</taxon>
        <taxon>Massarineae</taxon>
        <taxon>Lentitheciaceae</taxon>
        <taxon>Lentithecium</taxon>
    </lineage>
</organism>
<evidence type="ECO:0000256" key="1">
    <source>
        <dbReference type="ARBA" id="ARBA00004613"/>
    </source>
</evidence>
<dbReference type="Proteomes" id="UP000799291">
    <property type="component" value="Unassembled WGS sequence"/>
</dbReference>
<dbReference type="PANTHER" id="PTHR31238">
    <property type="entry name" value="GERMIN-LIKE PROTEIN SUBFAMILY 3 MEMBER 3"/>
    <property type="match status" value="1"/>
</dbReference>
<evidence type="ECO:0000259" key="6">
    <source>
        <dbReference type="SMART" id="SM00835"/>
    </source>
</evidence>
<dbReference type="Gene3D" id="2.60.120.10">
    <property type="entry name" value="Jelly Rolls"/>
    <property type="match status" value="1"/>
</dbReference>
<proteinExistence type="inferred from homology"/>
<dbReference type="AlphaFoldDB" id="A0A6G1IV20"/>
<dbReference type="SUPFAM" id="SSF51182">
    <property type="entry name" value="RmlC-like cupins"/>
    <property type="match status" value="1"/>
</dbReference>
<keyword evidence="8" id="KW-1185">Reference proteome</keyword>
<evidence type="ECO:0000256" key="4">
    <source>
        <dbReference type="ARBA" id="ARBA00022723"/>
    </source>
</evidence>